<evidence type="ECO:0000313" key="6">
    <source>
        <dbReference type="EMBL" id="RNF02842.1"/>
    </source>
</evidence>
<sequence>MPQLAPLLDKLDAKPFPEMTFSAVRSIASYINAHNTSSADIEEDINSLNTQQQDTFMKVLYCCLANDSRSSATYFRWHEKLHAIAGSGAIIRVMTDKNNMSPEKQQT</sequence>
<accession>A0A3R7K746</accession>
<evidence type="ECO:0000256" key="2">
    <source>
        <dbReference type="ARBA" id="ARBA00006084"/>
    </source>
</evidence>
<dbReference type="GO" id="GO:0034314">
    <property type="term" value="P:Arp2/3 complex-mediated actin nucleation"/>
    <property type="evidence" value="ECO:0007669"/>
    <property type="project" value="InterPro"/>
</dbReference>
<dbReference type="Gene3D" id="1.25.40.190">
    <property type="entry name" value="Actin-related protein 2/3 complex subunit 5"/>
    <property type="match status" value="1"/>
</dbReference>
<dbReference type="SUPFAM" id="SSF69103">
    <property type="entry name" value="Arp2/3 complex 16 kDa subunit ARPC5"/>
    <property type="match status" value="1"/>
</dbReference>
<dbReference type="InterPro" id="IPR036743">
    <property type="entry name" value="ARPC5_sf"/>
</dbReference>
<comment type="subcellular location">
    <subcellularLocation>
        <location evidence="1">Cytoplasm</location>
        <location evidence="1">Cytoskeleton</location>
    </subcellularLocation>
</comment>
<dbReference type="AlphaFoldDB" id="A0A3R7K746"/>
<evidence type="ECO:0000256" key="1">
    <source>
        <dbReference type="ARBA" id="ARBA00004245"/>
    </source>
</evidence>
<dbReference type="RefSeq" id="XP_029224729.1">
    <property type="nucleotide sequence ID" value="XM_029375168.1"/>
</dbReference>
<gene>
    <name evidence="6" type="ORF">Tco025E_08315</name>
</gene>
<dbReference type="GeneID" id="40321926"/>
<evidence type="ECO:0000256" key="4">
    <source>
        <dbReference type="ARBA" id="ARBA00023212"/>
    </source>
</evidence>
<dbReference type="Pfam" id="PF04699">
    <property type="entry name" value="P16-Arc"/>
    <property type="match status" value="1"/>
</dbReference>
<dbReference type="GO" id="GO:0005885">
    <property type="term" value="C:Arp2/3 protein complex"/>
    <property type="evidence" value="ECO:0007669"/>
    <property type="project" value="InterPro"/>
</dbReference>
<dbReference type="EMBL" id="MKKU01000752">
    <property type="protein sequence ID" value="RNF02842.1"/>
    <property type="molecule type" value="Genomic_DNA"/>
</dbReference>
<comment type="caution">
    <text evidence="6">The sequence shown here is derived from an EMBL/GenBank/DDBJ whole genome shotgun (WGS) entry which is preliminary data.</text>
</comment>
<keyword evidence="4 5" id="KW-0206">Cytoskeleton</keyword>
<protein>
    <recommendedName>
        <fullName evidence="5">Actin-related protein 2/3 complex subunit 5</fullName>
    </recommendedName>
</protein>
<dbReference type="InterPro" id="IPR006789">
    <property type="entry name" value="ARPC5"/>
</dbReference>
<evidence type="ECO:0000313" key="7">
    <source>
        <dbReference type="Proteomes" id="UP000284403"/>
    </source>
</evidence>
<comment type="function">
    <text evidence="5">Functions as component of the Arp2/3 complex which is involved in regulation of actin polymerization and together with an activating nucleation-promoting factor (NPF) mediates the formation of branched actin networks. Arp2/3 complex plays a critical role in the control of cell morphogenesis via the modulation of cell polarity development.</text>
</comment>
<organism evidence="6 7">
    <name type="scientific">Trypanosoma conorhini</name>
    <dbReference type="NCBI Taxonomy" id="83891"/>
    <lineage>
        <taxon>Eukaryota</taxon>
        <taxon>Discoba</taxon>
        <taxon>Euglenozoa</taxon>
        <taxon>Kinetoplastea</taxon>
        <taxon>Metakinetoplastina</taxon>
        <taxon>Trypanosomatida</taxon>
        <taxon>Trypanosomatidae</taxon>
        <taxon>Trypanosoma</taxon>
    </lineage>
</organism>
<comment type="similarity">
    <text evidence="2 5">Belongs to the ARPC5 family.</text>
</comment>
<keyword evidence="7" id="KW-1185">Reference proteome</keyword>
<dbReference type="PANTHER" id="PTHR12644">
    <property type="entry name" value="ARP2/3 COMPLEX 16 KD SUBUNIT P16-ARC"/>
    <property type="match status" value="1"/>
</dbReference>
<evidence type="ECO:0000256" key="5">
    <source>
        <dbReference type="RuleBase" id="RU004301"/>
    </source>
</evidence>
<reference evidence="6 7" key="1">
    <citation type="journal article" date="2018" name="BMC Genomics">
        <title>Genomic comparison of Trypanosoma conorhini and Trypanosoma rangeli to Trypanosoma cruzi strains of high and low virulence.</title>
        <authorList>
            <person name="Bradwell K.R."/>
            <person name="Koparde V.N."/>
            <person name="Matveyev A.V."/>
            <person name="Serrano M.G."/>
            <person name="Alves J.M."/>
            <person name="Parikh H."/>
            <person name="Huang B."/>
            <person name="Lee V."/>
            <person name="Espinosa-Alvarez O."/>
            <person name="Ortiz P.A."/>
            <person name="Costa-Martins A.G."/>
            <person name="Teixeira M.M."/>
            <person name="Buck G.A."/>
        </authorList>
    </citation>
    <scope>NUCLEOTIDE SEQUENCE [LARGE SCALE GENOMIC DNA]</scope>
    <source>
        <strain evidence="6 7">025E</strain>
    </source>
</reference>
<proteinExistence type="inferred from homology"/>
<dbReference type="Proteomes" id="UP000284403">
    <property type="component" value="Unassembled WGS sequence"/>
</dbReference>
<dbReference type="GO" id="GO:0030833">
    <property type="term" value="P:regulation of actin filament polymerization"/>
    <property type="evidence" value="ECO:0007669"/>
    <property type="project" value="InterPro"/>
</dbReference>
<name>A0A3R7K746_9TRYP</name>
<evidence type="ECO:0000256" key="3">
    <source>
        <dbReference type="ARBA" id="ARBA00022490"/>
    </source>
</evidence>
<dbReference type="OrthoDB" id="429520at2759"/>
<keyword evidence="3" id="KW-0963">Cytoplasm</keyword>